<sequence>MNVIKQSISVIQYIAIDKYFNHLTNSVDKVVNRLTDYFTR</sequence>
<keyword evidence="2" id="KW-1185">Reference proteome</keyword>
<organism evidence="1 2">
    <name type="scientific">Pustulibacterium marinum</name>
    <dbReference type="NCBI Taxonomy" id="1224947"/>
    <lineage>
        <taxon>Bacteria</taxon>
        <taxon>Pseudomonadati</taxon>
        <taxon>Bacteroidota</taxon>
        <taxon>Flavobacteriia</taxon>
        <taxon>Flavobacteriales</taxon>
        <taxon>Flavobacteriaceae</taxon>
        <taxon>Pustulibacterium</taxon>
    </lineage>
</organism>
<proteinExistence type="predicted"/>
<dbReference type="EMBL" id="FPBK01000015">
    <property type="protein sequence ID" value="SFU71100.1"/>
    <property type="molecule type" value="Genomic_DNA"/>
</dbReference>
<gene>
    <name evidence="1" type="ORF">SAMN05216480_11546</name>
</gene>
<accession>A0A1I7IE22</accession>
<protein>
    <submittedName>
        <fullName evidence="1">Uncharacterized protein</fullName>
    </submittedName>
</protein>
<name>A0A1I7IE22_9FLAO</name>
<dbReference type="Proteomes" id="UP000199138">
    <property type="component" value="Unassembled WGS sequence"/>
</dbReference>
<evidence type="ECO:0000313" key="1">
    <source>
        <dbReference type="EMBL" id="SFU71100.1"/>
    </source>
</evidence>
<reference evidence="1 2" key="1">
    <citation type="submission" date="2016-10" db="EMBL/GenBank/DDBJ databases">
        <authorList>
            <person name="de Groot N.N."/>
        </authorList>
    </citation>
    <scope>NUCLEOTIDE SEQUENCE [LARGE SCALE GENOMIC DNA]</scope>
    <source>
        <strain evidence="1 2">CGMCC 1.12333</strain>
    </source>
</reference>
<evidence type="ECO:0000313" key="2">
    <source>
        <dbReference type="Proteomes" id="UP000199138"/>
    </source>
</evidence>
<dbReference type="AlphaFoldDB" id="A0A1I7IE22"/>